<accession>A0ACA9UH58</accession>
<dbReference type="EMBL" id="CADEHS020000484">
    <property type="protein sequence ID" value="CAG9952379.1"/>
    <property type="molecule type" value="Genomic_DNA"/>
</dbReference>
<evidence type="ECO:0000313" key="2">
    <source>
        <dbReference type="Proteomes" id="UP000836387"/>
    </source>
</evidence>
<dbReference type="Proteomes" id="UP000836387">
    <property type="component" value="Unassembled WGS sequence"/>
</dbReference>
<keyword evidence="2" id="KW-1185">Reference proteome</keyword>
<sequence length="513" mass="57245">MTSTPKYDQVNHELPSKEDMEAAIADCQRENTSTIIIPDRQLEKKVVHKLDLRLAPMFAVLYFVAYLDRSNIGNAAIVGLTEDLHLTGSQFSTAASVFFATYVAFQIPVVLAMKKLKPSRAITMMVIGWSTITIGTAFVKNYGQLVAIRLLLGFCEAGFFPTLSLYITMVYKREEQGRRIAYLFGSVAPAGMFGGLFATGITKIGHAHGLNAWSWLYLIEGCVSFVAAAWVWWGLPNDPAHAKFLKPEEKEVMLARDRQRLEYLGSLNFEWVEVGRALKDPKVWLCCLIQFFQDIILYGFSTFLPSILKLDLNFNAMEAQYLSVPVYLLGGIVFFVSCSPHQCCGTEQRADIAFQTAAIMGDKYKLRGTFLGILDIFAVVGYAILLGVSNSPGARYFACYLIAIPIYCGPGLNEIWINNNMAPHYRRATAIGLQQTIGNIAGVVAPQVYRAAPYRLGHWCSLGSAIICIVLITLKILYLRALNRKKEQISSGEREDDRKETTGEGALDFRYIY</sequence>
<organism evidence="1 2">
    <name type="scientific">Clonostachys rosea f. rosea IK726</name>
    <dbReference type="NCBI Taxonomy" id="1349383"/>
    <lineage>
        <taxon>Eukaryota</taxon>
        <taxon>Fungi</taxon>
        <taxon>Dikarya</taxon>
        <taxon>Ascomycota</taxon>
        <taxon>Pezizomycotina</taxon>
        <taxon>Sordariomycetes</taxon>
        <taxon>Hypocreomycetidae</taxon>
        <taxon>Hypocreales</taxon>
        <taxon>Bionectriaceae</taxon>
        <taxon>Clonostachys</taxon>
    </lineage>
</organism>
<protein>
    <submittedName>
        <fullName evidence="1">Uncharacterized protein</fullName>
    </submittedName>
</protein>
<reference evidence="1" key="2">
    <citation type="submission" date="2021-10" db="EMBL/GenBank/DDBJ databases">
        <authorList>
            <person name="Piombo E."/>
        </authorList>
    </citation>
    <scope>NUCLEOTIDE SEQUENCE</scope>
</reference>
<comment type="caution">
    <text evidence="1">The sequence shown here is derived from an EMBL/GenBank/DDBJ whole genome shotgun (WGS) entry which is preliminary data.</text>
</comment>
<evidence type="ECO:0000313" key="1">
    <source>
        <dbReference type="EMBL" id="CAG9952379.1"/>
    </source>
</evidence>
<reference evidence="1" key="1">
    <citation type="submission" date="2020-04" db="EMBL/GenBank/DDBJ databases">
        <authorList>
            <person name="Broberg M."/>
        </authorList>
    </citation>
    <scope>NUCLEOTIDE SEQUENCE</scope>
</reference>
<gene>
    <name evidence="1" type="ORF">CRV2_00019488</name>
</gene>
<name>A0ACA9UH58_BIOOC</name>
<proteinExistence type="predicted"/>